<accession>A0A6J5M0C0</accession>
<gene>
    <name evidence="1" type="ORF">UFOVP396_26</name>
</gene>
<organism evidence="1">
    <name type="scientific">uncultured Caudovirales phage</name>
    <dbReference type="NCBI Taxonomy" id="2100421"/>
    <lineage>
        <taxon>Viruses</taxon>
        <taxon>Duplodnaviria</taxon>
        <taxon>Heunggongvirae</taxon>
        <taxon>Uroviricota</taxon>
        <taxon>Caudoviricetes</taxon>
        <taxon>Peduoviridae</taxon>
        <taxon>Maltschvirus</taxon>
        <taxon>Maltschvirus maltsch</taxon>
    </lineage>
</organism>
<reference evidence="1" key="1">
    <citation type="submission" date="2020-04" db="EMBL/GenBank/DDBJ databases">
        <authorList>
            <person name="Chiriac C."/>
            <person name="Salcher M."/>
            <person name="Ghai R."/>
            <person name="Kavagutti S V."/>
        </authorList>
    </citation>
    <scope>NUCLEOTIDE SEQUENCE</scope>
</reference>
<dbReference type="EMBL" id="LR796381">
    <property type="protein sequence ID" value="CAB4140285.1"/>
    <property type="molecule type" value="Genomic_DNA"/>
</dbReference>
<protein>
    <submittedName>
        <fullName evidence="1">Uncharacterized protein</fullName>
    </submittedName>
</protein>
<sequence>MVELVDTKDLKSNLANLTQQLGEVQMQELKVEKKTCPKCKGNGYIHTGKNRLSPKYWLEVENCRLCESQGELEIIHLRQAS</sequence>
<proteinExistence type="predicted"/>
<name>A0A6J5M0C0_9CAUD</name>
<evidence type="ECO:0000313" key="1">
    <source>
        <dbReference type="EMBL" id="CAB4140285.1"/>
    </source>
</evidence>